<accession>L8JKV7</accession>
<keyword evidence="2" id="KW-1185">Reference proteome</keyword>
<protein>
    <submittedName>
        <fullName evidence="1">Uncharacterized protein</fullName>
    </submittedName>
</protein>
<dbReference type="Proteomes" id="UP000011135">
    <property type="component" value="Unassembled WGS sequence"/>
</dbReference>
<comment type="caution">
    <text evidence="1">The sequence shown here is derived from an EMBL/GenBank/DDBJ whole genome shotgun (WGS) entry which is preliminary data.</text>
</comment>
<dbReference type="EMBL" id="AMZN01000089">
    <property type="protein sequence ID" value="ELR68848.1"/>
    <property type="molecule type" value="Genomic_DNA"/>
</dbReference>
<dbReference type="AlphaFoldDB" id="L8JKV7"/>
<name>L8JKV7_9BACT</name>
<evidence type="ECO:0000313" key="2">
    <source>
        <dbReference type="Proteomes" id="UP000011135"/>
    </source>
</evidence>
<organism evidence="1 2">
    <name type="scientific">Fulvivirga imtechensis AK7</name>
    <dbReference type="NCBI Taxonomy" id="1237149"/>
    <lineage>
        <taxon>Bacteria</taxon>
        <taxon>Pseudomonadati</taxon>
        <taxon>Bacteroidota</taxon>
        <taxon>Cytophagia</taxon>
        <taxon>Cytophagales</taxon>
        <taxon>Fulvivirgaceae</taxon>
        <taxon>Fulvivirga</taxon>
    </lineage>
</organism>
<sequence length="59" mass="6861">MRAKIVDLIGNRILKSFQDQERDDHNSKSYPNTANCYFMYGRRKAVTTLAGNSFGYKIR</sequence>
<proteinExistence type="predicted"/>
<evidence type="ECO:0000313" key="1">
    <source>
        <dbReference type="EMBL" id="ELR68848.1"/>
    </source>
</evidence>
<dbReference type="STRING" id="1237149.C900_05674"/>
<reference evidence="1 2" key="1">
    <citation type="submission" date="2012-12" db="EMBL/GenBank/DDBJ databases">
        <title>Genome assembly of Fulvivirga imtechensis AK7.</title>
        <authorList>
            <person name="Nupur N."/>
            <person name="Khatri I."/>
            <person name="Kumar R."/>
            <person name="Subramanian S."/>
            <person name="Pinnaka A."/>
        </authorList>
    </citation>
    <scope>NUCLEOTIDE SEQUENCE [LARGE SCALE GENOMIC DNA]</scope>
    <source>
        <strain evidence="1 2">AK7</strain>
    </source>
</reference>
<gene>
    <name evidence="1" type="ORF">C900_05674</name>
</gene>